<dbReference type="SUPFAM" id="SSF56112">
    <property type="entry name" value="Protein kinase-like (PK-like)"/>
    <property type="match status" value="1"/>
</dbReference>
<evidence type="ECO:0000313" key="2">
    <source>
        <dbReference type="Proteomes" id="UP001328107"/>
    </source>
</evidence>
<dbReference type="Gene3D" id="3.30.200.20">
    <property type="entry name" value="Phosphorylase Kinase, domain 1"/>
    <property type="match status" value="1"/>
</dbReference>
<gene>
    <name evidence="1" type="ORF">PMAYCL1PPCAC_14145</name>
</gene>
<evidence type="ECO:0000313" key="1">
    <source>
        <dbReference type="EMBL" id="GMR43950.1"/>
    </source>
</evidence>
<comment type="caution">
    <text evidence="1">The sequence shown here is derived from an EMBL/GenBank/DDBJ whole genome shotgun (WGS) entry which is preliminary data.</text>
</comment>
<sequence length="133" mass="14791">SPAPLSFSTMSEVVLVQEYPAFYVPKFLLDLGFEVDPTGNGEGSLGTVKKFKNRDGIQAITIKKCTNPLESKVRAQLILRELINLRTIKHENLLDFMGSYMATDDGVMSVWYSGICTPETFALIRRISSLSLV</sequence>
<reference evidence="2" key="1">
    <citation type="submission" date="2022-10" db="EMBL/GenBank/DDBJ databases">
        <title>Genome assembly of Pristionchus species.</title>
        <authorList>
            <person name="Yoshida K."/>
            <person name="Sommer R.J."/>
        </authorList>
    </citation>
    <scope>NUCLEOTIDE SEQUENCE [LARGE SCALE GENOMIC DNA]</scope>
    <source>
        <strain evidence="2">RS5460</strain>
    </source>
</reference>
<name>A0AAN4ZV03_9BILA</name>
<dbReference type="AlphaFoldDB" id="A0AAN4ZV03"/>
<evidence type="ECO:0008006" key="3">
    <source>
        <dbReference type="Google" id="ProtNLM"/>
    </source>
</evidence>
<dbReference type="InterPro" id="IPR011009">
    <property type="entry name" value="Kinase-like_dom_sf"/>
</dbReference>
<accession>A0AAN4ZV03</accession>
<feature type="non-terminal residue" evidence="1">
    <location>
        <position position="1"/>
    </location>
</feature>
<dbReference type="EMBL" id="BTRK01000003">
    <property type="protein sequence ID" value="GMR43950.1"/>
    <property type="molecule type" value="Genomic_DNA"/>
</dbReference>
<organism evidence="1 2">
    <name type="scientific">Pristionchus mayeri</name>
    <dbReference type="NCBI Taxonomy" id="1317129"/>
    <lineage>
        <taxon>Eukaryota</taxon>
        <taxon>Metazoa</taxon>
        <taxon>Ecdysozoa</taxon>
        <taxon>Nematoda</taxon>
        <taxon>Chromadorea</taxon>
        <taxon>Rhabditida</taxon>
        <taxon>Rhabditina</taxon>
        <taxon>Diplogasteromorpha</taxon>
        <taxon>Diplogasteroidea</taxon>
        <taxon>Neodiplogasteridae</taxon>
        <taxon>Pristionchus</taxon>
    </lineage>
</organism>
<feature type="non-terminal residue" evidence="1">
    <location>
        <position position="133"/>
    </location>
</feature>
<protein>
    <recommendedName>
        <fullName evidence="3">Protein kinase</fullName>
    </recommendedName>
</protein>
<dbReference type="Proteomes" id="UP001328107">
    <property type="component" value="Unassembled WGS sequence"/>
</dbReference>
<proteinExistence type="predicted"/>
<keyword evidence="2" id="KW-1185">Reference proteome</keyword>